<dbReference type="InterPro" id="IPR055190">
    <property type="entry name" value="ATP-synt_VA_C"/>
</dbReference>
<dbReference type="EC" id="7.1.2.2" evidence="10"/>
<comment type="caution">
    <text evidence="14">The sequence shown here is derived from an EMBL/GenBank/DDBJ whole genome shotgun (WGS) entry which is preliminary data.</text>
</comment>
<comment type="catalytic activity">
    <reaction evidence="10">
        <text>ATP + H2O + 4 H(+)(in) = ADP + phosphate + 5 H(+)(out)</text>
        <dbReference type="Rhea" id="RHEA:57720"/>
        <dbReference type="ChEBI" id="CHEBI:15377"/>
        <dbReference type="ChEBI" id="CHEBI:15378"/>
        <dbReference type="ChEBI" id="CHEBI:30616"/>
        <dbReference type="ChEBI" id="CHEBI:43474"/>
        <dbReference type="ChEBI" id="CHEBI:456216"/>
        <dbReference type="EC" id="7.1.2.2"/>
    </reaction>
</comment>
<dbReference type="InterPro" id="IPR000194">
    <property type="entry name" value="ATPase_F1/V1/A1_a/bsu_nucl-bd"/>
</dbReference>
<evidence type="ECO:0000256" key="11">
    <source>
        <dbReference type="SAM" id="MobiDB-lite"/>
    </source>
</evidence>
<dbReference type="SUPFAM" id="SSF52540">
    <property type="entry name" value="P-loop containing nucleoside triphosphate hydrolases"/>
    <property type="match status" value="1"/>
</dbReference>
<dbReference type="Gene3D" id="3.40.50.300">
    <property type="entry name" value="P-loop containing nucleotide triphosphate hydrolases"/>
    <property type="match status" value="1"/>
</dbReference>
<dbReference type="PANTHER" id="PTHR43607">
    <property type="entry name" value="V-TYPE PROTON ATPASE CATALYTIC SUBUNIT A"/>
    <property type="match status" value="1"/>
</dbReference>
<dbReference type="GO" id="GO:0045259">
    <property type="term" value="C:proton-transporting ATP synthase complex"/>
    <property type="evidence" value="ECO:0007669"/>
    <property type="project" value="UniProtKB-KW"/>
</dbReference>
<keyword evidence="10" id="KW-0066">ATP synthesis</keyword>
<sequence length="611" mass="65083">MTSTQHPAAALTPTSSTSGEPAGRTGWLERVAGPVVTAAGLPGVRLFDVVRVGAEGLPGEAIRIERDLVTVQVFEDTTGLRVGDPVVATGTPLLAELGPGLLGSIVDGTGRPLELLAGTTADGAPRHPFVPRGADPPHLDRTRRWDFRPAVRPGRQVEPGDLLGTVAETAALEHRVLVPHGISGTVTAVHPGPATVEEPVVLVDDRPVPMLRRWPVREPRPVRARLPLDRPLVTGQRVLDVLFPLAAGGSAIIPGGFGTGKTMTEQTLAKHAAADVVVYVGCGERGNELTEVLQEFPELVDPRNGAPLMERTVLVANTSNMPVAAREASIYTGMTVAEYFRDQGYDVALMADSTSRWGEALREVSTRLEEIPAEDGYPAYLASRLAGFYERSGRVVCLGGSGGTTAPSERLGSVTVVGAVSPAGGDFSEPITQNSLRLAGSFWALDTTLARQRHYPAVNWTRSFSQYDVAAWFDAEVAPDWSALRSWALALLQQEGALQDVVQLLGMEALAPEQRVVLRTGQLLRQVFLQQSSFDDRDASCAPRKSVAMLRVLHEVHQAMTAALGGGVDVGRLVTCPELGLLAGMKQWDADDADTEAGVLGDRVRRALAAL</sequence>
<evidence type="ECO:0000256" key="6">
    <source>
        <dbReference type="ARBA" id="ARBA00022967"/>
    </source>
</evidence>
<dbReference type="Gene3D" id="2.40.30.20">
    <property type="match status" value="1"/>
</dbReference>
<dbReference type="Proteomes" id="UP000648663">
    <property type="component" value="Unassembled WGS sequence"/>
</dbReference>
<evidence type="ECO:0000256" key="9">
    <source>
        <dbReference type="ARBA" id="ARBA00023196"/>
    </source>
</evidence>
<evidence type="ECO:0000256" key="8">
    <source>
        <dbReference type="ARBA" id="ARBA00023136"/>
    </source>
</evidence>
<dbReference type="PROSITE" id="PS00152">
    <property type="entry name" value="ATPASE_ALPHA_BETA"/>
    <property type="match status" value="1"/>
</dbReference>
<dbReference type="InterPro" id="IPR001763">
    <property type="entry name" value="Rhodanese-like_dom"/>
</dbReference>
<keyword evidence="4 10" id="KW-0547">Nucleotide-binding</keyword>
<dbReference type="Pfam" id="PF02874">
    <property type="entry name" value="ATP-synt_ab_N"/>
    <property type="match status" value="1"/>
</dbReference>
<evidence type="ECO:0000256" key="1">
    <source>
        <dbReference type="ARBA" id="ARBA00008936"/>
    </source>
</evidence>
<evidence type="ECO:0000256" key="5">
    <source>
        <dbReference type="ARBA" id="ARBA00022840"/>
    </source>
</evidence>
<name>A0A846LBU2_9ACTN</name>
<evidence type="ECO:0000256" key="7">
    <source>
        <dbReference type="ARBA" id="ARBA00023065"/>
    </source>
</evidence>
<evidence type="ECO:0000256" key="2">
    <source>
        <dbReference type="ARBA" id="ARBA00022448"/>
    </source>
</evidence>
<reference evidence="14 15" key="3">
    <citation type="submission" date="2020-02" db="EMBL/GenBank/DDBJ databases">
        <title>Sequencing the genomes of 1000 actinobacteria strains.</title>
        <authorList>
            <person name="Klenk H.-P."/>
        </authorList>
    </citation>
    <scope>NUCLEOTIDE SEQUENCE [LARGE SCALE GENOMIC DNA]</scope>
    <source>
        <strain evidence="14 15">DSM 45201</strain>
    </source>
</reference>
<dbReference type="GO" id="GO:0005524">
    <property type="term" value="F:ATP binding"/>
    <property type="evidence" value="ECO:0007669"/>
    <property type="project" value="UniProtKB-UniRule"/>
</dbReference>
<evidence type="ECO:0000313" key="15">
    <source>
        <dbReference type="Proteomes" id="UP000552836"/>
    </source>
</evidence>
<protein>
    <recommendedName>
        <fullName evidence="10">V-type ATP synthase alpha chain</fullName>
        <ecNumber evidence="10">7.1.2.2</ecNumber>
    </recommendedName>
    <alternativeName>
        <fullName evidence="10">V-ATPase subunit A</fullName>
    </alternativeName>
</protein>
<keyword evidence="7 10" id="KW-0406">Ion transport</keyword>
<dbReference type="NCBIfam" id="NF003220">
    <property type="entry name" value="PRK04192.1"/>
    <property type="match status" value="1"/>
</dbReference>
<dbReference type="AlphaFoldDB" id="A0A846LBU2"/>
<dbReference type="InterPro" id="IPR023366">
    <property type="entry name" value="ATP_synth_asu-like_sf"/>
</dbReference>
<dbReference type="Pfam" id="PF16886">
    <property type="entry name" value="ATP-synt_ab_Xtn"/>
    <property type="match status" value="1"/>
</dbReference>
<proteinExistence type="inferred from homology"/>
<keyword evidence="5 10" id="KW-0067">ATP-binding</keyword>
<keyword evidence="2 10" id="KW-0813">Transport</keyword>
<evidence type="ECO:0000313" key="13">
    <source>
        <dbReference type="EMBL" id="GGL65506.1"/>
    </source>
</evidence>
<dbReference type="CDD" id="cd18111">
    <property type="entry name" value="ATP-synt_V_A-type_alpha_C"/>
    <property type="match status" value="1"/>
</dbReference>
<dbReference type="PANTHER" id="PTHR43607:SF1">
    <property type="entry name" value="H(+)-TRANSPORTING TWO-SECTOR ATPASE"/>
    <property type="match status" value="1"/>
</dbReference>
<dbReference type="InterPro" id="IPR024034">
    <property type="entry name" value="ATPase_F1/V1_b/a_C"/>
</dbReference>
<dbReference type="InterPro" id="IPR027417">
    <property type="entry name" value="P-loop_NTPase"/>
</dbReference>
<dbReference type="SUPFAM" id="SSF47917">
    <property type="entry name" value="C-terminal domain of alpha and beta subunits of F1 ATP synthase"/>
    <property type="match status" value="1"/>
</dbReference>
<dbReference type="InterPro" id="IPR020003">
    <property type="entry name" value="ATPase_a/bsu_AS"/>
</dbReference>
<comment type="similarity">
    <text evidence="1 10">Belongs to the ATPase alpha/beta chains family.</text>
</comment>
<dbReference type="InterPro" id="IPR036121">
    <property type="entry name" value="ATPase_F1/V1/A1_a/bsu_N_sf"/>
</dbReference>
<accession>A0A846LBU2</accession>
<feature type="domain" description="Rhodanese" evidence="12">
    <location>
        <begin position="336"/>
        <end position="366"/>
    </location>
</feature>
<dbReference type="HAMAP" id="MF_00309">
    <property type="entry name" value="ATP_synth_A_arch"/>
    <property type="match status" value="1"/>
</dbReference>
<dbReference type="Pfam" id="PF00006">
    <property type="entry name" value="ATP-synt_ab"/>
    <property type="match status" value="1"/>
</dbReference>
<dbReference type="EMBL" id="BMMI01000004">
    <property type="protein sequence ID" value="GGL65506.1"/>
    <property type="molecule type" value="Genomic_DNA"/>
</dbReference>
<dbReference type="GO" id="GO:0042777">
    <property type="term" value="P:proton motive force-driven plasma membrane ATP synthesis"/>
    <property type="evidence" value="ECO:0007669"/>
    <property type="project" value="UniProtKB-UniRule"/>
</dbReference>
<feature type="compositionally biased region" description="Polar residues" evidence="11">
    <location>
        <begin position="1"/>
        <end position="19"/>
    </location>
</feature>
<evidence type="ECO:0000256" key="3">
    <source>
        <dbReference type="ARBA" id="ARBA00022475"/>
    </source>
</evidence>
<evidence type="ECO:0000256" key="4">
    <source>
        <dbReference type="ARBA" id="ARBA00022741"/>
    </source>
</evidence>
<dbReference type="Pfam" id="PF22919">
    <property type="entry name" value="ATP-synt_VA_C"/>
    <property type="match status" value="1"/>
</dbReference>
<dbReference type="CDD" id="cd01134">
    <property type="entry name" value="V_A-ATPase_A"/>
    <property type="match status" value="1"/>
</dbReference>
<keyword evidence="10" id="KW-0375">Hydrogen ion transport</keyword>
<dbReference type="RefSeq" id="WP_166753310.1">
    <property type="nucleotide sequence ID" value="NZ_BAABJU010000007.1"/>
</dbReference>
<reference evidence="13" key="4">
    <citation type="submission" date="2024-05" db="EMBL/GenBank/DDBJ databases">
        <authorList>
            <person name="Sun Q."/>
            <person name="Zhou Y."/>
        </authorList>
    </citation>
    <scope>NUCLEOTIDE SEQUENCE</scope>
    <source>
        <strain evidence="13">CGMCC 4.5581</strain>
    </source>
</reference>
<keyword evidence="6 10" id="KW-1278">Translocase</keyword>
<dbReference type="InterPro" id="IPR004100">
    <property type="entry name" value="ATPase_F1/V1/A1_a/bsu_N"/>
</dbReference>
<dbReference type="SUPFAM" id="SSF50615">
    <property type="entry name" value="N-terminal domain of alpha and beta subunits of F1 ATP synthase"/>
    <property type="match status" value="1"/>
</dbReference>
<keyword evidence="8" id="KW-0472">Membrane</keyword>
<dbReference type="Gene3D" id="1.10.1140.10">
    <property type="entry name" value="Bovine Mitochondrial F1-atpase, Atp Synthase Beta Chain, Chain D, domain 3"/>
    <property type="match status" value="1"/>
</dbReference>
<reference evidence="16" key="2">
    <citation type="journal article" date="2019" name="Int. J. Syst. Evol. Microbiol.">
        <title>The Global Catalogue of Microorganisms (GCM) 10K type strain sequencing project: providing services to taxonomists for standard genome sequencing and annotation.</title>
        <authorList>
            <consortium name="The Broad Institute Genomics Platform"/>
            <consortium name="The Broad Institute Genome Sequencing Center for Infectious Disease"/>
            <person name="Wu L."/>
            <person name="Ma J."/>
        </authorList>
    </citation>
    <scope>NUCLEOTIDE SEQUENCE [LARGE SCALE GENOMIC DNA]</scope>
    <source>
        <strain evidence="16">CGMCC 4.5581</strain>
    </source>
</reference>
<feature type="region of interest" description="Disordered" evidence="11">
    <location>
        <begin position="119"/>
        <end position="141"/>
    </location>
</feature>
<evidence type="ECO:0000259" key="12">
    <source>
        <dbReference type="PROSITE" id="PS50206"/>
    </source>
</evidence>
<dbReference type="GO" id="GO:0046933">
    <property type="term" value="F:proton-transporting ATP synthase activity, rotational mechanism"/>
    <property type="evidence" value="ECO:0007669"/>
    <property type="project" value="UniProtKB-UniRule"/>
</dbReference>
<dbReference type="InterPro" id="IPR022878">
    <property type="entry name" value="V-ATPase_asu"/>
</dbReference>
<dbReference type="PROSITE" id="PS50206">
    <property type="entry name" value="RHODANESE_3"/>
    <property type="match status" value="1"/>
</dbReference>
<evidence type="ECO:0000313" key="16">
    <source>
        <dbReference type="Proteomes" id="UP000648663"/>
    </source>
</evidence>
<gene>
    <name evidence="10" type="primary">atpA</name>
    <name evidence="14" type="ORF">FB380_000019</name>
    <name evidence="13" type="ORF">GCM10011589_22090</name>
</gene>
<feature type="binding site" evidence="10">
    <location>
        <begin position="255"/>
        <end position="262"/>
    </location>
    <ligand>
        <name>ATP</name>
        <dbReference type="ChEBI" id="CHEBI:30616"/>
    </ligand>
</feature>
<keyword evidence="16" id="KW-1185">Reference proteome</keyword>
<dbReference type="Gene3D" id="2.40.50.100">
    <property type="match status" value="1"/>
</dbReference>
<comment type="function">
    <text evidence="10">Produces ATP from ADP in the presence of a proton gradient across the membrane. The V-type alpha chain is a catalytic subunit.</text>
</comment>
<reference evidence="13" key="1">
    <citation type="journal article" date="2014" name="Int. J. Syst. Evol. Microbiol.">
        <title>Complete genome of a new Firmicutes species belonging to the dominant human colonic microbiota ('Ruminococcus bicirculans') reveals two chromosomes and a selective capacity to utilize plant glucans.</title>
        <authorList>
            <consortium name="NISC Comparative Sequencing Program"/>
            <person name="Wegmann U."/>
            <person name="Louis P."/>
            <person name="Goesmann A."/>
            <person name="Henrissat B."/>
            <person name="Duncan S.H."/>
            <person name="Flint H.J."/>
        </authorList>
    </citation>
    <scope>NUCLEOTIDE SEQUENCE</scope>
    <source>
        <strain evidence="13">CGMCC 4.5581</strain>
    </source>
</reference>
<keyword evidence="3" id="KW-1003">Cell membrane</keyword>
<evidence type="ECO:0000313" key="14">
    <source>
        <dbReference type="EMBL" id="NIH65573.1"/>
    </source>
</evidence>
<dbReference type="EMBL" id="JAAMPA010000001">
    <property type="protein sequence ID" value="NIH65573.1"/>
    <property type="molecule type" value="Genomic_DNA"/>
</dbReference>
<keyword evidence="9" id="KW-0139">CF(1)</keyword>
<evidence type="ECO:0000256" key="10">
    <source>
        <dbReference type="HAMAP-Rule" id="MF_00309"/>
    </source>
</evidence>
<dbReference type="InterPro" id="IPR031686">
    <property type="entry name" value="ATP-synth_a_Xtn"/>
</dbReference>
<feature type="region of interest" description="Disordered" evidence="11">
    <location>
        <begin position="1"/>
        <end position="25"/>
    </location>
</feature>
<organism evidence="14 15">
    <name type="scientific">Modestobacter marinus</name>
    <dbReference type="NCBI Taxonomy" id="477641"/>
    <lineage>
        <taxon>Bacteria</taxon>
        <taxon>Bacillati</taxon>
        <taxon>Actinomycetota</taxon>
        <taxon>Actinomycetes</taxon>
        <taxon>Geodermatophilales</taxon>
        <taxon>Geodermatophilaceae</taxon>
        <taxon>Modestobacter</taxon>
    </lineage>
</organism>
<dbReference type="Proteomes" id="UP000552836">
    <property type="component" value="Unassembled WGS sequence"/>
</dbReference>
<dbReference type="GO" id="GO:0046961">
    <property type="term" value="F:proton-transporting ATPase activity, rotational mechanism"/>
    <property type="evidence" value="ECO:0007669"/>
    <property type="project" value="InterPro"/>
</dbReference>